<evidence type="ECO:0000256" key="2">
    <source>
        <dbReference type="SAM" id="SignalP"/>
    </source>
</evidence>
<accession>A0ABW2TWD3</accession>
<gene>
    <name evidence="3" type="ORF">ACFQV2_30510</name>
</gene>
<dbReference type="EMBL" id="JBHTEY010000004">
    <property type="protein sequence ID" value="MFC7617113.1"/>
    <property type="molecule type" value="Genomic_DNA"/>
</dbReference>
<dbReference type="Gene3D" id="3.40.390.10">
    <property type="entry name" value="Collagenase (Catalytic Domain)"/>
    <property type="match status" value="1"/>
</dbReference>
<organism evidence="3 4">
    <name type="scientific">Actinokineospora soli</name>
    <dbReference type="NCBI Taxonomy" id="1048753"/>
    <lineage>
        <taxon>Bacteria</taxon>
        <taxon>Bacillati</taxon>
        <taxon>Actinomycetota</taxon>
        <taxon>Actinomycetes</taxon>
        <taxon>Pseudonocardiales</taxon>
        <taxon>Pseudonocardiaceae</taxon>
        <taxon>Actinokineospora</taxon>
    </lineage>
</organism>
<keyword evidence="4" id="KW-1185">Reference proteome</keyword>
<evidence type="ECO:0000313" key="3">
    <source>
        <dbReference type="EMBL" id="MFC7617113.1"/>
    </source>
</evidence>
<protein>
    <submittedName>
        <fullName evidence="3">M64 family metallopeptidase</fullName>
    </submittedName>
</protein>
<feature type="signal peptide" evidence="2">
    <location>
        <begin position="1"/>
        <end position="23"/>
    </location>
</feature>
<dbReference type="InterPro" id="IPR019026">
    <property type="entry name" value="Peptidase_M64_IgA"/>
</dbReference>
<evidence type="ECO:0000313" key="4">
    <source>
        <dbReference type="Proteomes" id="UP001596512"/>
    </source>
</evidence>
<keyword evidence="2" id="KW-0732">Signal</keyword>
<feature type="region of interest" description="Disordered" evidence="1">
    <location>
        <begin position="231"/>
        <end position="256"/>
    </location>
</feature>
<feature type="chain" id="PRO_5045771942" evidence="2">
    <location>
        <begin position="24"/>
        <end position="417"/>
    </location>
</feature>
<sequence length="417" mass="43693">MRVLCLAAALAAAVALVPSPAVSQPHKGTEWKEVFSPDGRITRVRVPVVVEPQVGVQDVAIAAVEPIQETGPAANRFDMVIVGDGYTASEQGLLRQHAVAKWNEISATAPWDKHKGSINVWLVGVVSNQSGVDNDPTQGVSRDTALDMGFWCFNIERLLCVNESKAKSYAAQAPGVDAIVAVGNSTKYGGAGYPSLSTVSGGNAQSAQVAIHELGHSVGGLADEYWTAGTTYTGTEPREPNVTKDPSGAKWSSYLGKPTPDGGTIGAYQGGHQYERGIYRPSQDSLMRTLGKPFNSVSLDVMDRAIRSKISTTPTGCTSYPTTRTGSLNAGASAHQPDGSYFQAAAGSHRACLDGPTGANFDLALQKWNGSAWATVASATTSSPDETLTYTGTSGYYTYRITAVTGSGSYTLGYGAP</sequence>
<proteinExistence type="predicted"/>
<dbReference type="InterPro" id="IPR024079">
    <property type="entry name" value="MetalloPept_cat_dom_sf"/>
</dbReference>
<dbReference type="Gene3D" id="2.60.120.380">
    <property type="match status" value="1"/>
</dbReference>
<dbReference type="Proteomes" id="UP001596512">
    <property type="component" value="Unassembled WGS sequence"/>
</dbReference>
<dbReference type="Pfam" id="PF09471">
    <property type="entry name" value="Peptidase_M64"/>
    <property type="match status" value="1"/>
</dbReference>
<comment type="caution">
    <text evidence="3">The sequence shown here is derived from an EMBL/GenBank/DDBJ whole genome shotgun (WGS) entry which is preliminary data.</text>
</comment>
<reference evidence="4" key="1">
    <citation type="journal article" date="2019" name="Int. J. Syst. Evol. Microbiol.">
        <title>The Global Catalogue of Microorganisms (GCM) 10K type strain sequencing project: providing services to taxonomists for standard genome sequencing and annotation.</title>
        <authorList>
            <consortium name="The Broad Institute Genomics Platform"/>
            <consortium name="The Broad Institute Genome Sequencing Center for Infectious Disease"/>
            <person name="Wu L."/>
            <person name="Ma J."/>
        </authorList>
    </citation>
    <scope>NUCLEOTIDE SEQUENCE [LARGE SCALE GENOMIC DNA]</scope>
    <source>
        <strain evidence="4">JCM 17695</strain>
    </source>
</reference>
<name>A0ABW2TWD3_9PSEU</name>
<evidence type="ECO:0000256" key="1">
    <source>
        <dbReference type="SAM" id="MobiDB-lite"/>
    </source>
</evidence>